<sequence>MKIFKTIAAVGGCLLLTAVLTAGAYWLQVTADAKLQPALLQQPSQAACVLDGNREEIADISLKSAARSVRLCHIPLCVRRAFLAAEDKKFYSHHGLDYAGMARAAYKNLRARAFVQGASTISQQLVKNTHLTGEKTLRRKLKEIKLTRLLEKRYTKDEILEMYLNTIYFGHACYGIAGAAEYYFGKSADRLSPAEGATLAAVIRSPNNYSPFIAPEKCRRARDGVLRRMRELGWLKEEEYAKALREVLPAREQGGAAARSYLRGVYEELESLPFFTPYRFRGGCKIYTYLDADMQAYIEGLRTDADRSGKAMLLADNKTRGVIAWHSTAGELRRQPGSLIKPLAVYAPAIEEKLISPCTPVLDEKADFNGYCPSNYKDEYRGYISAREALAESRNVPAVRILERLGVETGIRYLRRLGLPAEENDHTLALALGGLSNGYTPRELAGAYAALAGGGVYAPLRFIDKIEGPNGELLYRRQDARTRAFSDDTAELVCGMLQSAVRCGTAKKLAVLPFAVAAKTGTCGTEAGNTDAWTAACTGSHTAVVWMGNADNARTDITGGGLPCHYAMLLYKKLYERRAPRPFPVSGKVVCRAIDKAAYEREHRVVLAAPRQPARYVQKELFRACCAPKERGTLFSAPQEKASLRCKDGSVIIDLCYTEYYAYIVKRKDIRKKETLYDGKVEKRFTDTLPACGKYIYTVTPYFIADDGERVYGEETVLPSVFLRGQEGEPPKPPPRPDGERPMPLPPAWWKR</sequence>
<dbReference type="GO" id="GO:0071555">
    <property type="term" value="P:cell wall organization"/>
    <property type="evidence" value="ECO:0007669"/>
    <property type="project" value="UniProtKB-KW"/>
</dbReference>
<keyword evidence="19" id="KW-0046">Antibiotic resistance</keyword>
<comment type="similarity">
    <text evidence="4">In the C-terminal section; belongs to the transpeptidase family.</text>
</comment>
<keyword evidence="13" id="KW-0378">Hydrolase</keyword>
<evidence type="ECO:0000256" key="6">
    <source>
        <dbReference type="ARBA" id="ARBA00012448"/>
    </source>
</evidence>
<feature type="region of interest" description="Disordered" evidence="26">
    <location>
        <begin position="723"/>
        <end position="752"/>
    </location>
</feature>
<protein>
    <recommendedName>
        <fullName evidence="7">Penicillin-binding protein 1A</fullName>
        <ecNumber evidence="23">2.4.99.28</ecNumber>
        <ecNumber evidence="6">3.4.16.4</ecNumber>
    </recommendedName>
</protein>
<dbReference type="InterPro" id="IPR012338">
    <property type="entry name" value="Beta-lactam/transpept-like"/>
</dbReference>
<organism evidence="29 30">
    <name type="scientific">Candidatus Borkfalkia faecavium</name>
    <dbReference type="NCBI Taxonomy" id="2838508"/>
    <lineage>
        <taxon>Bacteria</taxon>
        <taxon>Bacillati</taxon>
        <taxon>Bacillota</taxon>
        <taxon>Clostridia</taxon>
        <taxon>Christensenellales</taxon>
        <taxon>Christensenellaceae</taxon>
        <taxon>Candidatus Borkfalkia</taxon>
    </lineage>
</organism>
<dbReference type="PANTHER" id="PTHR32282:SF33">
    <property type="entry name" value="PEPTIDOGLYCAN GLYCOSYLTRANSFERASE"/>
    <property type="match status" value="1"/>
</dbReference>
<comment type="caution">
    <text evidence="29">The sequence shown here is derived from an EMBL/GenBank/DDBJ whole genome shotgun (WGS) entry which is preliminary data.</text>
</comment>
<keyword evidence="12" id="KW-0812">Transmembrane</keyword>
<dbReference type="Proteomes" id="UP000886847">
    <property type="component" value="Unassembled WGS sequence"/>
</dbReference>
<evidence type="ECO:0000256" key="26">
    <source>
        <dbReference type="SAM" id="MobiDB-lite"/>
    </source>
</evidence>
<evidence type="ECO:0000256" key="2">
    <source>
        <dbReference type="ARBA" id="ARBA00004401"/>
    </source>
</evidence>
<dbReference type="InterPro" id="IPR036950">
    <property type="entry name" value="PBP_transglycosylase"/>
</dbReference>
<dbReference type="EC" id="2.4.99.28" evidence="23"/>
<feature type="compositionally biased region" description="Pro residues" evidence="26">
    <location>
        <begin position="743"/>
        <end position="752"/>
    </location>
</feature>
<evidence type="ECO:0000256" key="18">
    <source>
        <dbReference type="ARBA" id="ARBA00023136"/>
    </source>
</evidence>
<evidence type="ECO:0000256" key="17">
    <source>
        <dbReference type="ARBA" id="ARBA00022989"/>
    </source>
</evidence>
<evidence type="ECO:0000313" key="30">
    <source>
        <dbReference type="Proteomes" id="UP000886847"/>
    </source>
</evidence>
<keyword evidence="14" id="KW-0133">Cell shape</keyword>
<dbReference type="SUPFAM" id="SSF53955">
    <property type="entry name" value="Lysozyme-like"/>
    <property type="match status" value="1"/>
</dbReference>
<evidence type="ECO:0000256" key="21">
    <source>
        <dbReference type="ARBA" id="ARBA00023316"/>
    </source>
</evidence>
<evidence type="ECO:0000256" key="8">
    <source>
        <dbReference type="ARBA" id="ARBA00022645"/>
    </source>
</evidence>
<evidence type="ECO:0000256" key="9">
    <source>
        <dbReference type="ARBA" id="ARBA00022670"/>
    </source>
</evidence>
<keyword evidence="11" id="KW-0808">Transferase</keyword>
<comment type="catalytic activity">
    <reaction evidence="22">
        <text>Preferential cleavage: (Ac)2-L-Lys-D-Ala-|-D-Ala. Also transpeptidation of peptidyl-alanyl moieties that are N-acyl substituents of D-alanine.</text>
        <dbReference type="EC" id="3.4.16.4"/>
    </reaction>
</comment>
<comment type="catalytic activity">
    <reaction evidence="24">
        <text>[GlcNAc-(1-&gt;4)-Mur2Ac(oyl-L-Ala-gamma-D-Glu-L-Lys-D-Ala-D-Ala)](n)-di-trans,octa-cis-undecaprenyl diphosphate + beta-D-GlcNAc-(1-&gt;4)-Mur2Ac(oyl-L-Ala-gamma-D-Glu-L-Lys-D-Ala-D-Ala)-di-trans,octa-cis-undecaprenyl diphosphate = [GlcNAc-(1-&gt;4)-Mur2Ac(oyl-L-Ala-gamma-D-Glu-L-Lys-D-Ala-D-Ala)](n+1)-di-trans,octa-cis-undecaprenyl diphosphate + di-trans,octa-cis-undecaprenyl diphosphate + H(+)</text>
        <dbReference type="Rhea" id="RHEA:23708"/>
        <dbReference type="Rhea" id="RHEA-COMP:9602"/>
        <dbReference type="Rhea" id="RHEA-COMP:9603"/>
        <dbReference type="ChEBI" id="CHEBI:15378"/>
        <dbReference type="ChEBI" id="CHEBI:58405"/>
        <dbReference type="ChEBI" id="CHEBI:60033"/>
        <dbReference type="ChEBI" id="CHEBI:78435"/>
        <dbReference type="EC" id="2.4.99.28"/>
    </reaction>
</comment>
<dbReference type="GO" id="GO:0046677">
    <property type="term" value="P:response to antibiotic"/>
    <property type="evidence" value="ECO:0007669"/>
    <property type="project" value="UniProtKB-KW"/>
</dbReference>
<reference evidence="29" key="2">
    <citation type="submission" date="2021-04" db="EMBL/GenBank/DDBJ databases">
        <authorList>
            <person name="Gilroy R."/>
        </authorList>
    </citation>
    <scope>NUCLEOTIDE SEQUENCE</scope>
    <source>
        <strain evidence="29">2189</strain>
    </source>
</reference>
<dbReference type="SUPFAM" id="SSF56601">
    <property type="entry name" value="beta-lactamase/transpeptidase-like"/>
    <property type="match status" value="1"/>
</dbReference>
<feature type="domain" description="Glycosyl transferase family 51" evidence="28">
    <location>
        <begin position="58"/>
        <end position="229"/>
    </location>
</feature>
<keyword evidence="16" id="KW-0573">Peptidoglycan synthesis</keyword>
<evidence type="ECO:0000259" key="28">
    <source>
        <dbReference type="Pfam" id="PF00912"/>
    </source>
</evidence>
<dbReference type="GO" id="GO:0009002">
    <property type="term" value="F:serine-type D-Ala-D-Ala carboxypeptidase activity"/>
    <property type="evidence" value="ECO:0007669"/>
    <property type="project" value="UniProtKB-EC"/>
</dbReference>
<dbReference type="GO" id="GO:0009252">
    <property type="term" value="P:peptidoglycan biosynthetic process"/>
    <property type="evidence" value="ECO:0007669"/>
    <property type="project" value="UniProtKB-KW"/>
</dbReference>
<evidence type="ECO:0000256" key="11">
    <source>
        <dbReference type="ARBA" id="ARBA00022679"/>
    </source>
</evidence>
<dbReference type="GO" id="GO:0008360">
    <property type="term" value="P:regulation of cell shape"/>
    <property type="evidence" value="ECO:0007669"/>
    <property type="project" value="UniProtKB-KW"/>
</dbReference>
<proteinExistence type="inferred from homology"/>
<comment type="function">
    <text evidence="1">Cell wall formation. Synthesis of cross-linked peptidoglycan from the lipid intermediates. The enzyme has a penicillin-insensitive transglycosylase N-terminal domain (formation of linear glycan strands) and a penicillin-sensitive transpeptidase C-terminal domain (cross-linking of the peptide subunits).</text>
</comment>
<name>A0A9D1W2X0_9FIRM</name>
<dbReference type="InterPro" id="IPR023346">
    <property type="entry name" value="Lysozyme-like_dom_sf"/>
</dbReference>
<evidence type="ECO:0000256" key="16">
    <source>
        <dbReference type="ARBA" id="ARBA00022984"/>
    </source>
</evidence>
<keyword evidence="8" id="KW-0121">Carboxypeptidase</keyword>
<evidence type="ECO:0000313" key="29">
    <source>
        <dbReference type="EMBL" id="HIX50882.1"/>
    </source>
</evidence>
<dbReference type="GO" id="GO:0008658">
    <property type="term" value="F:penicillin binding"/>
    <property type="evidence" value="ECO:0007669"/>
    <property type="project" value="InterPro"/>
</dbReference>
<dbReference type="InterPro" id="IPR001264">
    <property type="entry name" value="Glyco_trans_51"/>
</dbReference>
<evidence type="ECO:0000256" key="15">
    <source>
        <dbReference type="ARBA" id="ARBA00022968"/>
    </source>
</evidence>
<dbReference type="EC" id="3.4.16.4" evidence="6"/>
<dbReference type="FunFam" id="1.10.3810.10:FF:000001">
    <property type="entry name" value="Penicillin-binding protein 1A"/>
    <property type="match status" value="1"/>
</dbReference>
<comment type="subcellular location">
    <subcellularLocation>
        <location evidence="2">Cell membrane</location>
        <topology evidence="2">Single-pass type II membrane protein</topology>
    </subcellularLocation>
</comment>
<accession>A0A9D1W2X0</accession>
<comment type="similarity">
    <text evidence="5">In the N-terminal section; belongs to the glycosyltransferase 51 family.</text>
</comment>
<evidence type="ECO:0000256" key="4">
    <source>
        <dbReference type="ARBA" id="ARBA00007090"/>
    </source>
</evidence>
<evidence type="ECO:0000259" key="27">
    <source>
        <dbReference type="Pfam" id="PF00905"/>
    </source>
</evidence>
<evidence type="ECO:0000256" key="12">
    <source>
        <dbReference type="ARBA" id="ARBA00022692"/>
    </source>
</evidence>
<keyword evidence="17" id="KW-1133">Transmembrane helix</keyword>
<comment type="pathway">
    <text evidence="3">Cell wall biogenesis; peptidoglycan biosynthesis.</text>
</comment>
<dbReference type="InterPro" id="IPR050396">
    <property type="entry name" value="Glycosyltr_51/Transpeptidase"/>
</dbReference>
<dbReference type="GO" id="GO:0005886">
    <property type="term" value="C:plasma membrane"/>
    <property type="evidence" value="ECO:0007669"/>
    <property type="project" value="UniProtKB-SubCell"/>
</dbReference>
<dbReference type="InterPro" id="IPR001460">
    <property type="entry name" value="PCN-bd_Tpept"/>
</dbReference>
<feature type="domain" description="Penicillin-binding protein transpeptidase" evidence="27">
    <location>
        <begin position="315"/>
        <end position="538"/>
    </location>
</feature>
<evidence type="ECO:0000256" key="23">
    <source>
        <dbReference type="ARBA" id="ARBA00044770"/>
    </source>
</evidence>
<evidence type="ECO:0000256" key="14">
    <source>
        <dbReference type="ARBA" id="ARBA00022960"/>
    </source>
</evidence>
<dbReference type="GO" id="GO:0006508">
    <property type="term" value="P:proteolysis"/>
    <property type="evidence" value="ECO:0007669"/>
    <property type="project" value="UniProtKB-KW"/>
</dbReference>
<evidence type="ECO:0000256" key="13">
    <source>
        <dbReference type="ARBA" id="ARBA00022801"/>
    </source>
</evidence>
<comment type="pathway">
    <text evidence="25">Glycan biosynthesis.</text>
</comment>
<dbReference type="Gene3D" id="3.40.710.10">
    <property type="entry name" value="DD-peptidase/beta-lactamase superfamily"/>
    <property type="match status" value="1"/>
</dbReference>
<dbReference type="EMBL" id="DXEW01000030">
    <property type="protein sequence ID" value="HIX50882.1"/>
    <property type="molecule type" value="Genomic_DNA"/>
</dbReference>
<dbReference type="GO" id="GO:0008955">
    <property type="term" value="F:peptidoglycan glycosyltransferase activity"/>
    <property type="evidence" value="ECO:0007669"/>
    <property type="project" value="UniProtKB-EC"/>
</dbReference>
<evidence type="ECO:0000256" key="25">
    <source>
        <dbReference type="ARBA" id="ARBA00060592"/>
    </source>
</evidence>
<keyword evidence="18" id="KW-0472">Membrane</keyword>
<evidence type="ECO:0000256" key="19">
    <source>
        <dbReference type="ARBA" id="ARBA00023251"/>
    </source>
</evidence>
<evidence type="ECO:0000256" key="22">
    <source>
        <dbReference type="ARBA" id="ARBA00034000"/>
    </source>
</evidence>
<dbReference type="AlphaFoldDB" id="A0A9D1W2X0"/>
<keyword evidence="9" id="KW-0645">Protease</keyword>
<keyword evidence="20" id="KW-0511">Multifunctional enzyme</keyword>
<evidence type="ECO:0000256" key="7">
    <source>
        <dbReference type="ARBA" id="ARBA00018638"/>
    </source>
</evidence>
<keyword evidence="15" id="KW-0735">Signal-anchor</keyword>
<evidence type="ECO:0000256" key="1">
    <source>
        <dbReference type="ARBA" id="ARBA00002624"/>
    </source>
</evidence>
<dbReference type="PANTHER" id="PTHR32282">
    <property type="entry name" value="BINDING PROTEIN TRANSPEPTIDASE, PUTATIVE-RELATED"/>
    <property type="match status" value="1"/>
</dbReference>
<evidence type="ECO:0000256" key="20">
    <source>
        <dbReference type="ARBA" id="ARBA00023268"/>
    </source>
</evidence>
<gene>
    <name evidence="29" type="ORF">H9851_06345</name>
</gene>
<dbReference type="Pfam" id="PF00905">
    <property type="entry name" value="Transpeptidase"/>
    <property type="match status" value="1"/>
</dbReference>
<reference evidence="29" key="1">
    <citation type="journal article" date="2021" name="PeerJ">
        <title>Extensive microbial diversity within the chicken gut microbiome revealed by metagenomics and culture.</title>
        <authorList>
            <person name="Gilroy R."/>
            <person name="Ravi A."/>
            <person name="Getino M."/>
            <person name="Pursley I."/>
            <person name="Horton D.L."/>
            <person name="Alikhan N.F."/>
            <person name="Baker D."/>
            <person name="Gharbi K."/>
            <person name="Hall N."/>
            <person name="Watson M."/>
            <person name="Adriaenssens E.M."/>
            <person name="Foster-Nyarko E."/>
            <person name="Jarju S."/>
            <person name="Secka A."/>
            <person name="Antonio M."/>
            <person name="Oren A."/>
            <person name="Chaudhuri R.R."/>
            <person name="La Ragione R."/>
            <person name="Hildebrand F."/>
            <person name="Pallen M.J."/>
        </authorList>
    </citation>
    <scope>NUCLEOTIDE SEQUENCE</scope>
    <source>
        <strain evidence="29">2189</strain>
    </source>
</reference>
<keyword evidence="10" id="KW-0328">Glycosyltransferase</keyword>
<evidence type="ECO:0000256" key="10">
    <source>
        <dbReference type="ARBA" id="ARBA00022676"/>
    </source>
</evidence>
<evidence type="ECO:0000256" key="24">
    <source>
        <dbReference type="ARBA" id="ARBA00049902"/>
    </source>
</evidence>
<keyword evidence="21" id="KW-0961">Cell wall biogenesis/degradation</keyword>
<evidence type="ECO:0000256" key="5">
    <source>
        <dbReference type="ARBA" id="ARBA00007739"/>
    </source>
</evidence>
<evidence type="ECO:0000256" key="3">
    <source>
        <dbReference type="ARBA" id="ARBA00004752"/>
    </source>
</evidence>
<feature type="compositionally biased region" description="Basic and acidic residues" evidence="26">
    <location>
        <begin position="726"/>
        <end position="741"/>
    </location>
</feature>
<dbReference type="Gene3D" id="1.10.3810.10">
    <property type="entry name" value="Biosynthetic peptidoglycan transglycosylase-like"/>
    <property type="match status" value="1"/>
</dbReference>
<dbReference type="Pfam" id="PF00912">
    <property type="entry name" value="Transgly"/>
    <property type="match status" value="1"/>
</dbReference>